<dbReference type="EMBL" id="ASPP01004550">
    <property type="protein sequence ID" value="ETO31992.1"/>
    <property type="molecule type" value="Genomic_DNA"/>
</dbReference>
<protein>
    <submittedName>
        <fullName evidence="2">Uncharacterized protein</fullName>
    </submittedName>
</protein>
<evidence type="ECO:0000313" key="3">
    <source>
        <dbReference type="Proteomes" id="UP000023152"/>
    </source>
</evidence>
<organism evidence="2 3">
    <name type="scientific">Reticulomyxa filosa</name>
    <dbReference type="NCBI Taxonomy" id="46433"/>
    <lineage>
        <taxon>Eukaryota</taxon>
        <taxon>Sar</taxon>
        <taxon>Rhizaria</taxon>
        <taxon>Retaria</taxon>
        <taxon>Foraminifera</taxon>
        <taxon>Monothalamids</taxon>
        <taxon>Reticulomyxidae</taxon>
        <taxon>Reticulomyxa</taxon>
    </lineage>
</organism>
<accession>X6P351</accession>
<keyword evidence="1" id="KW-1133">Transmembrane helix</keyword>
<evidence type="ECO:0000313" key="2">
    <source>
        <dbReference type="EMBL" id="ETO31992.1"/>
    </source>
</evidence>
<dbReference type="Proteomes" id="UP000023152">
    <property type="component" value="Unassembled WGS sequence"/>
</dbReference>
<reference evidence="2 3" key="1">
    <citation type="journal article" date="2013" name="Curr. Biol.">
        <title>The Genome of the Foraminiferan Reticulomyxa filosa.</title>
        <authorList>
            <person name="Glockner G."/>
            <person name="Hulsmann N."/>
            <person name="Schleicher M."/>
            <person name="Noegel A.A."/>
            <person name="Eichinger L."/>
            <person name="Gallinger C."/>
            <person name="Pawlowski J."/>
            <person name="Sierra R."/>
            <person name="Euteneuer U."/>
            <person name="Pillet L."/>
            <person name="Moustafa A."/>
            <person name="Platzer M."/>
            <person name="Groth M."/>
            <person name="Szafranski K."/>
            <person name="Schliwa M."/>
        </authorList>
    </citation>
    <scope>NUCLEOTIDE SEQUENCE [LARGE SCALE GENOMIC DNA]</scope>
</reference>
<keyword evidence="3" id="KW-1185">Reference proteome</keyword>
<evidence type="ECO:0000256" key="1">
    <source>
        <dbReference type="SAM" id="Phobius"/>
    </source>
</evidence>
<proteinExistence type="predicted"/>
<name>X6P351_RETFI</name>
<keyword evidence="1" id="KW-0812">Transmembrane</keyword>
<gene>
    <name evidence="2" type="ORF">RFI_05128</name>
</gene>
<keyword evidence="1" id="KW-0472">Membrane</keyword>
<dbReference type="AlphaFoldDB" id="X6P351"/>
<feature type="transmembrane region" description="Helical" evidence="1">
    <location>
        <begin position="69"/>
        <end position="91"/>
    </location>
</feature>
<sequence length="175" mass="20676">MFDEELTKSTSTHHCGGKENRWTNNTTVKVGAWYTEPGQRNVFDCIALFALFIHKFLKNHLDKGCEVVLCLFFLSYLNFYCCILFFVKFSFKSIISYMLANEKKNQVTLKSQEESNKFMHTYKSLVMNANENFFNVCLSNSWTFVHKLRRNSMYIHAKYNKETLIFGYYANNHSK</sequence>
<comment type="caution">
    <text evidence="2">The sequence shown here is derived from an EMBL/GenBank/DDBJ whole genome shotgun (WGS) entry which is preliminary data.</text>
</comment>